<dbReference type="InterPro" id="IPR018968">
    <property type="entry name" value="Phasin"/>
</dbReference>
<sequence length="180" mass="19087">MFLTSEQIAAAQRASLETLCGLTLKVFESLERLAVLNLQASKGHFADGANVTLKALSAASTQDILALQEEAIKPAHEKFLSYIRQLSEISDAAQLDFSAFIECVQAANAEKLQAFFAKVSEASPVASESTMAIVKSAIHAAQTAYVSVQKVAKETAELATSTLGNGEMESESSTPEDSKA</sequence>
<feature type="domain" description="Phasin" evidence="2">
    <location>
        <begin position="6"/>
        <end position="102"/>
    </location>
</feature>
<feature type="region of interest" description="Disordered" evidence="1">
    <location>
        <begin position="159"/>
        <end position="180"/>
    </location>
</feature>
<gene>
    <name evidence="3" type="ORF">DN412_42180</name>
</gene>
<dbReference type="NCBIfam" id="TIGR01841">
    <property type="entry name" value="phasin"/>
    <property type="match status" value="1"/>
</dbReference>
<comment type="caution">
    <text evidence="3">The sequence shown here is derived from an EMBL/GenBank/DDBJ whole genome shotgun (WGS) entry which is preliminary data.</text>
</comment>
<dbReference type="Proteomes" id="UP000255165">
    <property type="component" value="Unassembled WGS sequence"/>
</dbReference>
<dbReference type="AlphaFoldDB" id="A0A370MW53"/>
<evidence type="ECO:0000259" key="2">
    <source>
        <dbReference type="Pfam" id="PF09361"/>
    </source>
</evidence>
<accession>A0A370MW53</accession>
<protein>
    <submittedName>
        <fullName evidence="3">Phasin family protein</fullName>
    </submittedName>
</protein>
<organism evidence="3 4">
    <name type="scientific">Cupriavidus lacunae</name>
    <dbReference type="NCBI Taxonomy" id="2666307"/>
    <lineage>
        <taxon>Bacteria</taxon>
        <taxon>Pseudomonadati</taxon>
        <taxon>Pseudomonadota</taxon>
        <taxon>Betaproteobacteria</taxon>
        <taxon>Burkholderiales</taxon>
        <taxon>Burkholderiaceae</taxon>
        <taxon>Cupriavidus</taxon>
    </lineage>
</organism>
<evidence type="ECO:0000313" key="3">
    <source>
        <dbReference type="EMBL" id="RDJ97630.1"/>
    </source>
</evidence>
<feature type="compositionally biased region" description="Polar residues" evidence="1">
    <location>
        <begin position="171"/>
        <end position="180"/>
    </location>
</feature>
<dbReference type="InterPro" id="IPR010127">
    <property type="entry name" value="Phasin_subfam-1"/>
</dbReference>
<dbReference type="Pfam" id="PF09361">
    <property type="entry name" value="Phasin_2"/>
    <property type="match status" value="1"/>
</dbReference>
<keyword evidence="4" id="KW-1185">Reference proteome</keyword>
<evidence type="ECO:0000313" key="4">
    <source>
        <dbReference type="Proteomes" id="UP000255165"/>
    </source>
</evidence>
<name>A0A370MW53_9BURK</name>
<evidence type="ECO:0000256" key="1">
    <source>
        <dbReference type="SAM" id="MobiDB-lite"/>
    </source>
</evidence>
<dbReference type="RefSeq" id="WP_115216906.1">
    <property type="nucleotide sequence ID" value="NZ_QKWJ01000181.1"/>
</dbReference>
<proteinExistence type="predicted"/>
<dbReference type="EMBL" id="QKWJ01000181">
    <property type="protein sequence ID" value="RDJ97630.1"/>
    <property type="molecule type" value="Genomic_DNA"/>
</dbReference>
<reference evidence="4" key="1">
    <citation type="submission" date="2018-06" db="EMBL/GenBank/DDBJ databases">
        <authorList>
            <person name="Feng T."/>
            <person name="Jeon C.O."/>
        </authorList>
    </citation>
    <scope>NUCLEOTIDE SEQUENCE [LARGE SCALE GENOMIC DNA]</scope>
    <source>
        <strain evidence="4">S23</strain>
    </source>
</reference>